<dbReference type="GO" id="GO:0052689">
    <property type="term" value="F:carboxylic ester hydrolase activity"/>
    <property type="evidence" value="ECO:0007669"/>
    <property type="project" value="UniProtKB-KW"/>
</dbReference>
<comment type="catalytic activity">
    <reaction evidence="4 7">
        <text>S-formylglutathione + H2O = formate + glutathione + H(+)</text>
        <dbReference type="Rhea" id="RHEA:14961"/>
        <dbReference type="ChEBI" id="CHEBI:15377"/>
        <dbReference type="ChEBI" id="CHEBI:15378"/>
        <dbReference type="ChEBI" id="CHEBI:15740"/>
        <dbReference type="ChEBI" id="CHEBI:57688"/>
        <dbReference type="ChEBI" id="CHEBI:57925"/>
        <dbReference type="EC" id="3.1.2.12"/>
    </reaction>
</comment>
<comment type="caution">
    <text evidence="8">The sequence shown here is derived from an EMBL/GenBank/DDBJ whole genome shotgun (WGS) entry which is preliminary data.</text>
</comment>
<dbReference type="SUPFAM" id="SSF53474">
    <property type="entry name" value="alpha/beta-Hydrolases"/>
    <property type="match status" value="1"/>
</dbReference>
<evidence type="ECO:0000256" key="2">
    <source>
        <dbReference type="ARBA" id="ARBA00022487"/>
    </source>
</evidence>
<feature type="active site" description="Charge relay system" evidence="6">
    <location>
        <position position="255"/>
    </location>
</feature>
<dbReference type="Pfam" id="PF00756">
    <property type="entry name" value="Esterase"/>
    <property type="match status" value="1"/>
</dbReference>
<evidence type="ECO:0000313" key="8">
    <source>
        <dbReference type="EMBL" id="PCI97217.1"/>
    </source>
</evidence>
<dbReference type="EMBL" id="NVUS01000032">
    <property type="protein sequence ID" value="PCI97217.1"/>
    <property type="molecule type" value="Genomic_DNA"/>
</dbReference>
<dbReference type="EC" id="3.1.2.12" evidence="5 7"/>
<dbReference type="NCBIfam" id="TIGR02821">
    <property type="entry name" value="fghA_ester_D"/>
    <property type="match status" value="1"/>
</dbReference>
<evidence type="ECO:0000256" key="5">
    <source>
        <dbReference type="NCBIfam" id="TIGR02821"/>
    </source>
</evidence>
<dbReference type="AlphaFoldDB" id="A0A2A4YSE5"/>
<dbReference type="PANTHER" id="PTHR10061">
    <property type="entry name" value="S-FORMYLGLUTATHIONE HYDROLASE"/>
    <property type="match status" value="1"/>
</dbReference>
<comment type="function">
    <text evidence="7">Serine hydrolase involved in the detoxification of formaldehyde.</text>
</comment>
<evidence type="ECO:0000256" key="7">
    <source>
        <dbReference type="RuleBase" id="RU363068"/>
    </source>
</evidence>
<evidence type="ECO:0000256" key="4">
    <source>
        <dbReference type="ARBA" id="ARBA00047590"/>
    </source>
</evidence>
<dbReference type="Gene3D" id="3.40.50.1820">
    <property type="entry name" value="alpha/beta hydrolase"/>
    <property type="match status" value="1"/>
</dbReference>
<proteinExistence type="inferred from homology"/>
<gene>
    <name evidence="8" type="primary">fghA</name>
    <name evidence="8" type="ORF">COB13_16105</name>
</gene>
<dbReference type="InterPro" id="IPR029058">
    <property type="entry name" value="AB_hydrolase_fold"/>
</dbReference>
<feature type="active site" description="Charge relay system" evidence="6">
    <location>
        <position position="146"/>
    </location>
</feature>
<dbReference type="InterPro" id="IPR014186">
    <property type="entry name" value="S-formylglutathione_hydrol"/>
</dbReference>
<protein>
    <recommendedName>
        <fullName evidence="5 7">S-formylglutathione hydrolase</fullName>
        <ecNumber evidence="5 7">3.1.2.12</ecNumber>
    </recommendedName>
</protein>
<evidence type="ECO:0000256" key="3">
    <source>
        <dbReference type="ARBA" id="ARBA00022801"/>
    </source>
</evidence>
<comment type="similarity">
    <text evidence="1 7">Belongs to the esterase D family.</text>
</comment>
<evidence type="ECO:0000256" key="6">
    <source>
        <dbReference type="PIRSR" id="PIRSR614186-1"/>
    </source>
</evidence>
<name>A0A2A4YSE5_9PROT</name>
<sequence>MENISNNKCFGGWLKRYSHQSTSLNCEMKFSIFLPPQVNDGGKVPVLYWLSGLTCTDENFMQKAGAQRMAAELGMALVVCDTSPRGDDVADDDGYDMGKGAGFYLNATQPPWAQHFQMYDYVVTELPALIAENFPITDKCSILGHSMGGHGALTLGLSNPDTYVSISAFSPIANPSNCPWGKKAFEGYLGKNREAWKQYDATELVANAISRTPIMIDQGLDDEFLAEQLKPQNFLAAAKAVGYAIEYAEHEGYDHGFYFLSSLMEKHLRWHYKHLTA</sequence>
<dbReference type="GO" id="GO:0018738">
    <property type="term" value="F:S-formylglutathione hydrolase activity"/>
    <property type="evidence" value="ECO:0007669"/>
    <property type="project" value="UniProtKB-UniRule"/>
</dbReference>
<dbReference type="GO" id="GO:0046294">
    <property type="term" value="P:formaldehyde catabolic process"/>
    <property type="evidence" value="ECO:0007669"/>
    <property type="project" value="InterPro"/>
</dbReference>
<feature type="active site" description="Charge relay system" evidence="6">
    <location>
        <position position="222"/>
    </location>
</feature>
<dbReference type="InterPro" id="IPR000801">
    <property type="entry name" value="Esterase-like"/>
</dbReference>
<reference key="1">
    <citation type="submission" date="2017-08" db="EMBL/GenBank/DDBJ databases">
        <title>A dynamic microbial community with high functional redundancy inhabits the cold, oxic subseafloor aquifer.</title>
        <authorList>
            <person name="Tully B.J."/>
            <person name="Wheat C.G."/>
            <person name="Glazer B.T."/>
            <person name="Huber J.A."/>
        </authorList>
    </citation>
    <scope>NUCLEOTIDE SEQUENCE [LARGE SCALE GENOMIC DNA]</scope>
</reference>
<dbReference type="PANTHER" id="PTHR10061:SF1">
    <property type="entry name" value="S-FORMYLGLUTATHIONE HYDROLASE YEIG"/>
    <property type="match status" value="1"/>
</dbReference>
<organism evidence="8">
    <name type="scientific">OCS116 cluster bacterium</name>
    <dbReference type="NCBI Taxonomy" id="2030921"/>
    <lineage>
        <taxon>Bacteria</taxon>
        <taxon>Pseudomonadati</taxon>
        <taxon>Pseudomonadota</taxon>
        <taxon>Alphaproteobacteria</taxon>
        <taxon>OCS116 cluster</taxon>
    </lineage>
</organism>
<keyword evidence="3 7" id="KW-0378">Hydrolase</keyword>
<reference evidence="8" key="2">
    <citation type="journal article" date="2018" name="ISME J.">
        <title>A dynamic microbial community with high functional redundancy inhabits the cold, oxic subseafloor aquifer.</title>
        <authorList>
            <person name="Tully B.J."/>
            <person name="Wheat C.G."/>
            <person name="Glazer B.T."/>
            <person name="Huber J.A."/>
        </authorList>
    </citation>
    <scope>NUCLEOTIDE SEQUENCE</scope>
    <source>
        <strain evidence="8">NORP83</strain>
    </source>
</reference>
<dbReference type="GO" id="GO:0005829">
    <property type="term" value="C:cytosol"/>
    <property type="evidence" value="ECO:0007669"/>
    <property type="project" value="TreeGrafter"/>
</dbReference>
<dbReference type="FunFam" id="3.40.50.1820:FF:000002">
    <property type="entry name" value="S-formylglutathione hydrolase"/>
    <property type="match status" value="1"/>
</dbReference>
<keyword evidence="2 7" id="KW-0719">Serine esterase</keyword>
<accession>A0A2A4YSE5</accession>
<evidence type="ECO:0000256" key="1">
    <source>
        <dbReference type="ARBA" id="ARBA00005622"/>
    </source>
</evidence>